<proteinExistence type="predicted"/>
<dbReference type="KEGG" id="vg:75691743"/>
<evidence type="ECO:0000256" key="1">
    <source>
        <dbReference type="SAM" id="MobiDB-lite"/>
    </source>
</evidence>
<dbReference type="GeneID" id="75691743"/>
<evidence type="ECO:0000313" key="3">
    <source>
        <dbReference type="Proteomes" id="UP000827552"/>
    </source>
</evidence>
<dbReference type="Proteomes" id="UP000827552">
    <property type="component" value="Segment"/>
</dbReference>
<dbReference type="RefSeq" id="YP_010359492.1">
    <property type="nucleotide sequence ID" value="NC_062773.1"/>
</dbReference>
<dbReference type="EMBL" id="MZ130483">
    <property type="protein sequence ID" value="QWM89920.1"/>
    <property type="molecule type" value="Genomic_DNA"/>
</dbReference>
<reference evidence="2 3" key="1">
    <citation type="submission" date="2021-04" db="EMBL/GenBank/DDBJ databases">
        <authorList>
            <person name="Shkoporov A.N."/>
            <person name="Stockdale S.R."/>
            <person name="Guerin E."/>
            <person name="Ross R.P."/>
            <person name="Hill C."/>
        </authorList>
    </citation>
    <scope>NUCLEOTIDE SEQUENCE [LARGE SCALE GENOMIC DNA]</scope>
    <source>
        <strain evidence="3">cr44_1</strain>
    </source>
</reference>
<protein>
    <submittedName>
        <fullName evidence="2">Uncharacterized protein</fullName>
    </submittedName>
</protein>
<sequence length="307" mass="35259">MNKNINFSFMAFGKAVESKEGGSIKRYIGASPIYVLAVNPTKEERNKLLNAEIDSEPEYLREREVDGKNVPQVMVTFYVKPDVEGDIIIPMTFFVDKSYRYNRDKTKVQVIDKYGYSAWATPEDLKNKATLKSSTGKALRITTEYRPAYNGEIQLIEFIKSYLNFDEALSYVNSEWVKNPKVANMEECECSLDMDKLFKGDFSELNEVPKLMPKNKVKVMFGVRTTEDGKQYQVVYTNKVLRNGARDYSEIDKDLQERKNAGAFSNVEYDIKPFREYTVEATDFNNSGSSDMPFPKAEESSPWDFGK</sequence>
<gene>
    <name evidence="2" type="primary">gp_20464</name>
</gene>
<organism evidence="2 3">
    <name type="scientific">uncultured phage cr44_1</name>
    <dbReference type="NCBI Taxonomy" id="2986405"/>
    <lineage>
        <taxon>Viruses</taxon>
        <taxon>Duplodnaviria</taxon>
        <taxon>Heunggongvirae</taxon>
        <taxon>Uroviricota</taxon>
        <taxon>Caudoviricetes</taxon>
        <taxon>Crassvirales</taxon>
        <taxon>Steigviridae</taxon>
        <taxon>Asinivirinae</taxon>
        <taxon>Kahnovirus</taxon>
        <taxon>Kahnovirus copri</taxon>
    </lineage>
</organism>
<name>A0AAE7V2V6_9CAUD</name>
<accession>A0AAE7V2V6</accession>
<evidence type="ECO:0000313" key="2">
    <source>
        <dbReference type="EMBL" id="QWM89920.1"/>
    </source>
</evidence>
<keyword evidence="3" id="KW-1185">Reference proteome</keyword>
<feature type="region of interest" description="Disordered" evidence="1">
    <location>
        <begin position="284"/>
        <end position="307"/>
    </location>
</feature>